<dbReference type="SUPFAM" id="SSF52833">
    <property type="entry name" value="Thioredoxin-like"/>
    <property type="match status" value="1"/>
</dbReference>
<keyword evidence="6" id="KW-0472">Membrane</keyword>
<dbReference type="AlphaFoldDB" id="H3KDX5"/>
<dbReference type="InterPro" id="IPR036249">
    <property type="entry name" value="Thioredoxin-like_sf"/>
</dbReference>
<dbReference type="PANTHER" id="PTHR42852">
    <property type="entry name" value="THIOL:DISULFIDE INTERCHANGE PROTEIN DSBE"/>
    <property type="match status" value="1"/>
</dbReference>
<keyword evidence="6" id="KW-0812">Transmembrane</keyword>
<dbReference type="GO" id="GO:0017004">
    <property type="term" value="P:cytochrome complex assembly"/>
    <property type="evidence" value="ECO:0007669"/>
    <property type="project" value="UniProtKB-KW"/>
</dbReference>
<reference evidence="8 9" key="1">
    <citation type="submission" date="2011-11" db="EMBL/GenBank/DDBJ databases">
        <authorList>
            <person name="Weinstock G."/>
            <person name="Sodergren E."/>
            <person name="Clifton S."/>
            <person name="Fulton L."/>
            <person name="Fulton B."/>
            <person name="Courtney L."/>
            <person name="Fronick C."/>
            <person name="Harrison M."/>
            <person name="Strong C."/>
            <person name="Farmer C."/>
            <person name="Delahaunty K."/>
            <person name="Markovic C."/>
            <person name="Hall O."/>
            <person name="Minx P."/>
            <person name="Tomlinson C."/>
            <person name="Mitreva M."/>
            <person name="Hou S."/>
            <person name="Chen J."/>
            <person name="Wollam A."/>
            <person name="Pepin K.H."/>
            <person name="Johnson M."/>
            <person name="Bhonagiri V."/>
            <person name="Zhang X."/>
            <person name="Suruliraj S."/>
            <person name="Warren W."/>
            <person name="Chinwalla A."/>
            <person name="Mardis E.R."/>
            <person name="Wilson R.K."/>
        </authorList>
    </citation>
    <scope>NUCLEOTIDE SEQUENCE [LARGE SCALE GENOMIC DNA]</scope>
    <source>
        <strain evidence="8 9">YIT 11816</strain>
    </source>
</reference>
<dbReference type="Pfam" id="PF08534">
    <property type="entry name" value="Redoxin"/>
    <property type="match status" value="1"/>
</dbReference>
<comment type="caution">
    <text evidence="8">The sequence shown here is derived from an EMBL/GenBank/DDBJ whole genome shotgun (WGS) entry which is preliminary data.</text>
</comment>
<evidence type="ECO:0000256" key="2">
    <source>
        <dbReference type="ARBA" id="ARBA00007758"/>
    </source>
</evidence>
<evidence type="ECO:0000313" key="8">
    <source>
        <dbReference type="EMBL" id="EHY31688.1"/>
    </source>
</evidence>
<evidence type="ECO:0000256" key="6">
    <source>
        <dbReference type="SAM" id="Phobius"/>
    </source>
</evidence>
<dbReference type="Proteomes" id="UP000004956">
    <property type="component" value="Unassembled WGS sequence"/>
</dbReference>
<dbReference type="NCBIfam" id="TIGR00385">
    <property type="entry name" value="dsbE"/>
    <property type="match status" value="1"/>
</dbReference>
<keyword evidence="6" id="KW-1133">Transmembrane helix</keyword>
<feature type="domain" description="Thioredoxin" evidence="7">
    <location>
        <begin position="34"/>
        <end position="177"/>
    </location>
</feature>
<evidence type="ECO:0000313" key="9">
    <source>
        <dbReference type="Proteomes" id="UP000004956"/>
    </source>
</evidence>
<accession>H3KDX5</accession>
<keyword evidence="9" id="KW-1185">Reference proteome</keyword>
<dbReference type="EMBL" id="AFBQ01000126">
    <property type="protein sequence ID" value="EHY31688.1"/>
    <property type="molecule type" value="Genomic_DNA"/>
</dbReference>
<dbReference type="HOGENOM" id="CLU_042529_19_1_4"/>
<dbReference type="STRING" id="762967.HMPREF9440_00937"/>
<sequence length="178" mass="20263">MKAAKYLIPFAIFVFLAGFLFKGLYLDPRTLPSALIEKPMPKIELRHLFEPEKTFTAEEMKGKVWMMNVWATWCVPCKQEHPYLVNLKRQGLKTPIVGFVYKDQPAAAAKMLRQSGNPYDLVVYETENKAGLDLGVTGVPETFIIDKKGVIRGKVSYPILDDLWFGQVKPLLEQLEAE</sequence>
<dbReference type="Gene3D" id="3.40.30.10">
    <property type="entry name" value="Glutaredoxin"/>
    <property type="match status" value="1"/>
</dbReference>
<dbReference type="PROSITE" id="PS51352">
    <property type="entry name" value="THIOREDOXIN_2"/>
    <property type="match status" value="1"/>
</dbReference>
<dbReference type="PROSITE" id="PS00194">
    <property type="entry name" value="THIOREDOXIN_1"/>
    <property type="match status" value="1"/>
</dbReference>
<gene>
    <name evidence="8" type="ORF">HMPREF9440_00937</name>
</gene>
<dbReference type="InterPro" id="IPR013766">
    <property type="entry name" value="Thioredoxin_domain"/>
</dbReference>
<feature type="transmembrane region" description="Helical" evidence="6">
    <location>
        <begin position="6"/>
        <end position="25"/>
    </location>
</feature>
<evidence type="ECO:0000256" key="4">
    <source>
        <dbReference type="ARBA" id="ARBA00023157"/>
    </source>
</evidence>
<dbReference type="GO" id="GO:0030288">
    <property type="term" value="C:outer membrane-bounded periplasmic space"/>
    <property type="evidence" value="ECO:0007669"/>
    <property type="project" value="InterPro"/>
</dbReference>
<comment type="subcellular location">
    <subcellularLocation>
        <location evidence="1">Cell envelope</location>
    </subcellularLocation>
</comment>
<organism evidence="8 9">
    <name type="scientific">Sutterella parvirubra YIT 11816</name>
    <dbReference type="NCBI Taxonomy" id="762967"/>
    <lineage>
        <taxon>Bacteria</taxon>
        <taxon>Pseudomonadati</taxon>
        <taxon>Pseudomonadota</taxon>
        <taxon>Betaproteobacteria</taxon>
        <taxon>Burkholderiales</taxon>
        <taxon>Sutterellaceae</taxon>
        <taxon>Sutterella</taxon>
    </lineage>
</organism>
<dbReference type="PATRIC" id="fig|762967.3.peg.747"/>
<protein>
    <submittedName>
        <fullName evidence="8">Periplasmic protein thiol:disulfide oxidoreductase, DsbE subfamily</fullName>
    </submittedName>
</protein>
<dbReference type="GO" id="GO:0015036">
    <property type="term" value="F:disulfide oxidoreductase activity"/>
    <property type="evidence" value="ECO:0007669"/>
    <property type="project" value="InterPro"/>
</dbReference>
<dbReference type="InterPro" id="IPR050553">
    <property type="entry name" value="Thioredoxin_ResA/DsbE_sf"/>
</dbReference>
<evidence type="ECO:0000259" key="7">
    <source>
        <dbReference type="PROSITE" id="PS51352"/>
    </source>
</evidence>
<dbReference type="CDD" id="cd03010">
    <property type="entry name" value="TlpA_like_DsbE"/>
    <property type="match status" value="1"/>
</dbReference>
<name>H3KDX5_9BURK</name>
<dbReference type="RefSeq" id="WP_008541695.1">
    <property type="nucleotide sequence ID" value="NZ_JH604933.1"/>
</dbReference>
<evidence type="ECO:0000256" key="3">
    <source>
        <dbReference type="ARBA" id="ARBA00022748"/>
    </source>
</evidence>
<evidence type="ECO:0000256" key="5">
    <source>
        <dbReference type="ARBA" id="ARBA00023284"/>
    </source>
</evidence>
<keyword evidence="3" id="KW-0201">Cytochrome c-type biogenesis</keyword>
<proteinExistence type="inferred from homology"/>
<evidence type="ECO:0000256" key="1">
    <source>
        <dbReference type="ARBA" id="ARBA00004196"/>
    </source>
</evidence>
<comment type="similarity">
    <text evidence="2">Belongs to the thioredoxin family. DsbE subfamily.</text>
</comment>
<dbReference type="InterPro" id="IPR013740">
    <property type="entry name" value="Redoxin"/>
</dbReference>
<dbReference type="InterPro" id="IPR017937">
    <property type="entry name" value="Thioredoxin_CS"/>
</dbReference>
<dbReference type="InterPro" id="IPR004799">
    <property type="entry name" value="Periplasmic_diS_OxRdtase_DsbE"/>
</dbReference>
<keyword evidence="4" id="KW-1015">Disulfide bond</keyword>
<dbReference type="OrthoDB" id="9811352at2"/>
<dbReference type="PANTHER" id="PTHR42852:SF6">
    <property type="entry name" value="THIOL:DISULFIDE INTERCHANGE PROTEIN DSBE"/>
    <property type="match status" value="1"/>
</dbReference>
<keyword evidence="5" id="KW-0676">Redox-active center</keyword>